<reference evidence="2" key="1">
    <citation type="journal article" date="2021" name="ISME J.">
        <title>Evolutionary origin and ecological implication of a unique nif island in free-living Bradyrhizobium lineages.</title>
        <authorList>
            <person name="Tao J."/>
        </authorList>
    </citation>
    <scope>NUCLEOTIDE SEQUENCE [LARGE SCALE GENOMIC DNA]</scope>
    <source>
        <strain evidence="2">SZCCT0434</strain>
    </source>
</reference>
<keyword evidence="2" id="KW-1185">Reference proteome</keyword>
<gene>
    <name evidence="1" type="ORF">JQ615_21115</name>
</gene>
<dbReference type="RefSeq" id="WP_212392586.1">
    <property type="nucleotide sequence ID" value="NZ_JAFCJH010000022.1"/>
</dbReference>
<dbReference type="Proteomes" id="UP001315278">
    <property type="component" value="Unassembled WGS sequence"/>
</dbReference>
<comment type="caution">
    <text evidence="1">The sequence shown here is derived from an EMBL/GenBank/DDBJ whole genome shotgun (WGS) entry which is preliminary data.</text>
</comment>
<evidence type="ECO:0000313" key="2">
    <source>
        <dbReference type="Proteomes" id="UP001315278"/>
    </source>
</evidence>
<accession>A0ABS5FM87</accession>
<dbReference type="EMBL" id="JAFCJH010000022">
    <property type="protein sequence ID" value="MBR0797892.1"/>
    <property type="molecule type" value="Genomic_DNA"/>
</dbReference>
<protein>
    <submittedName>
        <fullName evidence="1">Uncharacterized protein</fullName>
    </submittedName>
</protein>
<evidence type="ECO:0000313" key="1">
    <source>
        <dbReference type="EMBL" id="MBR0797892.1"/>
    </source>
</evidence>
<proteinExistence type="predicted"/>
<sequence length="125" mass="13601">MTKPSVLAIGLDPAFVDLSAFPQFTPELVRSYIDAQIEGLRTLGYDAESCLTDLGETAEAVTAAALNARRYDCIVIGAGLREPPERLLLFERILNLVHRLAPDASICFNTNPADTAAAVERWVKP</sequence>
<organism evidence="1 2">
    <name type="scientific">Bradyrhizobium jicamae</name>
    <dbReference type="NCBI Taxonomy" id="280332"/>
    <lineage>
        <taxon>Bacteria</taxon>
        <taxon>Pseudomonadati</taxon>
        <taxon>Pseudomonadota</taxon>
        <taxon>Alphaproteobacteria</taxon>
        <taxon>Hyphomicrobiales</taxon>
        <taxon>Nitrobacteraceae</taxon>
        <taxon>Bradyrhizobium</taxon>
    </lineage>
</organism>
<name>A0ABS5FM87_9BRAD</name>